<dbReference type="RefSeq" id="WP_106987212.1">
    <property type="nucleotide sequence ID" value="NZ_PYLP01000002.1"/>
</dbReference>
<accession>A0A2T3G2C2</accession>
<organism evidence="1 2">
    <name type="scientific">Faecalibacillus faecis</name>
    <dbReference type="NCBI Taxonomy" id="1982628"/>
    <lineage>
        <taxon>Bacteria</taxon>
        <taxon>Bacillati</taxon>
        <taxon>Bacillota</taxon>
        <taxon>Erysipelotrichia</taxon>
        <taxon>Erysipelotrichales</taxon>
        <taxon>Coprobacillaceae</taxon>
        <taxon>Faecalibacillus</taxon>
    </lineage>
</organism>
<dbReference type="EMBL" id="PYLP01000002">
    <property type="protein sequence ID" value="PST41686.1"/>
    <property type="molecule type" value="Genomic_DNA"/>
</dbReference>
<comment type="caution">
    <text evidence="1">The sequence shown here is derived from an EMBL/GenBank/DDBJ whole genome shotgun (WGS) entry which is preliminary data.</text>
</comment>
<evidence type="ECO:0000313" key="1">
    <source>
        <dbReference type="EMBL" id="PST41686.1"/>
    </source>
</evidence>
<evidence type="ECO:0000313" key="2">
    <source>
        <dbReference type="Proteomes" id="UP000241201"/>
    </source>
</evidence>
<dbReference type="Proteomes" id="UP000241201">
    <property type="component" value="Unassembled WGS sequence"/>
</dbReference>
<reference evidence="2" key="1">
    <citation type="submission" date="2018-03" db="EMBL/GenBank/DDBJ databases">
        <title>Lachnoclostridium SNUG30370 gen.nov., sp.nov., isolated from human faeces.</title>
        <authorList>
            <person name="Seo B."/>
            <person name="Jeon K."/>
            <person name="Ko G."/>
        </authorList>
    </citation>
    <scope>NUCLEOTIDE SEQUENCE [LARGE SCALE GENOMIC DNA]</scope>
    <source>
        <strain evidence="2">SNUG30370</strain>
    </source>
</reference>
<sequence>MEVNILGTTYEIEKLDEKDSCMFKNNADAYVDYTEKKIFLHKGDVMINVSLRHELVHAFMYEAGIEFGYQFHNEDVVNYIATIFPKLEEAFKTTKCI</sequence>
<protein>
    <submittedName>
        <fullName evidence="1">Uncharacterized protein</fullName>
    </submittedName>
</protein>
<dbReference type="AlphaFoldDB" id="A0A2T3G2C2"/>
<gene>
    <name evidence="1" type="ORF">C7U55_02555</name>
</gene>
<name>A0A2T3G2C2_9FIRM</name>
<keyword evidence="2" id="KW-1185">Reference proteome</keyword>
<proteinExistence type="predicted"/>
<dbReference type="GeneID" id="77469987"/>